<organism evidence="2 3">
    <name type="scientific">Actinomadura darangshiensis</name>
    <dbReference type="NCBI Taxonomy" id="705336"/>
    <lineage>
        <taxon>Bacteria</taxon>
        <taxon>Bacillati</taxon>
        <taxon>Actinomycetota</taxon>
        <taxon>Actinomycetes</taxon>
        <taxon>Streptosporangiales</taxon>
        <taxon>Thermomonosporaceae</taxon>
        <taxon>Actinomadura</taxon>
    </lineage>
</organism>
<evidence type="ECO:0008006" key="4">
    <source>
        <dbReference type="Google" id="ProtNLM"/>
    </source>
</evidence>
<gene>
    <name evidence="2" type="ORF">E1293_20520</name>
</gene>
<dbReference type="Proteomes" id="UP000295578">
    <property type="component" value="Unassembled WGS sequence"/>
</dbReference>
<dbReference type="OrthoDB" id="3482720at2"/>
<feature type="compositionally biased region" description="Polar residues" evidence="1">
    <location>
        <begin position="110"/>
        <end position="124"/>
    </location>
</feature>
<feature type="region of interest" description="Disordered" evidence="1">
    <location>
        <begin position="91"/>
        <end position="124"/>
    </location>
</feature>
<comment type="caution">
    <text evidence="2">The sequence shown here is derived from an EMBL/GenBank/DDBJ whole genome shotgun (WGS) entry which is preliminary data.</text>
</comment>
<accession>A0A4R5B6K3</accession>
<proteinExistence type="predicted"/>
<sequence>MGDQKSEIDTGEVKRILKILKENLTDLQKDDGNYDSVHSNCDVTSTDLGRYSAAAGISASSSSAYNQISTQYGSFLDSYKGIVEALEEIVGNHDKKEQENTNAANRVKTSDSGAAPTTGNTSTY</sequence>
<reference evidence="2 3" key="1">
    <citation type="submission" date="2019-03" db="EMBL/GenBank/DDBJ databases">
        <title>Draft genome sequences of novel Actinobacteria.</title>
        <authorList>
            <person name="Sahin N."/>
            <person name="Ay H."/>
            <person name="Saygin H."/>
        </authorList>
    </citation>
    <scope>NUCLEOTIDE SEQUENCE [LARGE SCALE GENOMIC DNA]</scope>
    <source>
        <strain evidence="2 3">DSM 45941</strain>
    </source>
</reference>
<evidence type="ECO:0000313" key="2">
    <source>
        <dbReference type="EMBL" id="TDD80499.1"/>
    </source>
</evidence>
<dbReference type="EMBL" id="SMKY01000091">
    <property type="protein sequence ID" value="TDD80499.1"/>
    <property type="molecule type" value="Genomic_DNA"/>
</dbReference>
<dbReference type="AlphaFoldDB" id="A0A4R5B6K3"/>
<evidence type="ECO:0000313" key="3">
    <source>
        <dbReference type="Proteomes" id="UP000295578"/>
    </source>
</evidence>
<dbReference type="RefSeq" id="WP_132199057.1">
    <property type="nucleotide sequence ID" value="NZ_SMKY01000091.1"/>
</dbReference>
<name>A0A4R5B6K3_9ACTN</name>
<evidence type="ECO:0000256" key="1">
    <source>
        <dbReference type="SAM" id="MobiDB-lite"/>
    </source>
</evidence>
<keyword evidence="3" id="KW-1185">Reference proteome</keyword>
<protein>
    <recommendedName>
        <fullName evidence="4">WXG100 family type VII secretion target</fullName>
    </recommendedName>
</protein>